<keyword evidence="9" id="KW-1185">Reference proteome</keyword>
<reference evidence="8 9" key="1">
    <citation type="submission" date="2018-11" db="EMBL/GenBank/DDBJ databases">
        <title>Erythrobacter spongiae sp. nov., isolated from a marine sponge.</title>
        <authorList>
            <person name="Zhuang L."/>
            <person name="Luo L."/>
        </authorList>
    </citation>
    <scope>NUCLEOTIDE SEQUENCE [LARGE SCALE GENOMIC DNA]</scope>
    <source>
        <strain evidence="8 9">HN-E23</strain>
    </source>
</reference>
<keyword evidence="3" id="KW-1003">Cell membrane</keyword>
<feature type="transmembrane region" description="Helical" evidence="7">
    <location>
        <begin position="38"/>
        <end position="59"/>
    </location>
</feature>
<comment type="caution">
    <text evidence="8">The sequence shown here is derived from an EMBL/GenBank/DDBJ whole genome shotgun (WGS) entry which is preliminary data.</text>
</comment>
<accession>A0A3N5CTY8</accession>
<feature type="transmembrane region" description="Helical" evidence="7">
    <location>
        <begin position="350"/>
        <end position="372"/>
    </location>
</feature>
<dbReference type="Pfam" id="PF13440">
    <property type="entry name" value="Polysacc_synt_3"/>
    <property type="match status" value="1"/>
</dbReference>
<evidence type="ECO:0000256" key="3">
    <source>
        <dbReference type="ARBA" id="ARBA00022475"/>
    </source>
</evidence>
<dbReference type="PANTHER" id="PTHR30250">
    <property type="entry name" value="PST FAMILY PREDICTED COLANIC ACID TRANSPORTER"/>
    <property type="match status" value="1"/>
</dbReference>
<dbReference type="PANTHER" id="PTHR30250:SF10">
    <property type="entry name" value="LIPOPOLYSACCHARIDE BIOSYNTHESIS PROTEIN WZXC"/>
    <property type="match status" value="1"/>
</dbReference>
<dbReference type="Proteomes" id="UP000275232">
    <property type="component" value="Unassembled WGS sequence"/>
</dbReference>
<dbReference type="InterPro" id="IPR050833">
    <property type="entry name" value="Poly_Biosynth_Transport"/>
</dbReference>
<dbReference type="AlphaFoldDB" id="A0A3N5CTY8"/>
<evidence type="ECO:0000256" key="7">
    <source>
        <dbReference type="SAM" id="Phobius"/>
    </source>
</evidence>
<comment type="similarity">
    <text evidence="2">Belongs to the polysaccharide synthase family.</text>
</comment>
<feature type="transmembrane region" description="Helical" evidence="7">
    <location>
        <begin position="378"/>
        <end position="395"/>
    </location>
</feature>
<gene>
    <name evidence="8" type="ORF">EG799_04725</name>
</gene>
<feature type="transmembrane region" description="Helical" evidence="7">
    <location>
        <begin position="7"/>
        <end position="32"/>
    </location>
</feature>
<proteinExistence type="inferred from homology"/>
<feature type="transmembrane region" description="Helical" evidence="7">
    <location>
        <begin position="111"/>
        <end position="130"/>
    </location>
</feature>
<evidence type="ECO:0000256" key="5">
    <source>
        <dbReference type="ARBA" id="ARBA00022989"/>
    </source>
</evidence>
<feature type="transmembrane region" description="Helical" evidence="7">
    <location>
        <begin position="142"/>
        <end position="162"/>
    </location>
</feature>
<keyword evidence="5 7" id="KW-1133">Transmembrane helix</keyword>
<evidence type="ECO:0000256" key="1">
    <source>
        <dbReference type="ARBA" id="ARBA00004651"/>
    </source>
</evidence>
<feature type="transmembrane region" description="Helical" evidence="7">
    <location>
        <begin position="250"/>
        <end position="267"/>
    </location>
</feature>
<feature type="transmembrane region" description="Helical" evidence="7">
    <location>
        <begin position="318"/>
        <end position="338"/>
    </location>
</feature>
<evidence type="ECO:0000313" key="8">
    <source>
        <dbReference type="EMBL" id="RPF72684.1"/>
    </source>
</evidence>
<sequence>MGVRAAAVWAIASQYAGFVIQFATSVVISRFFLDPDEVGLFSIALAAALLVAVLQDFGLSRYISGLPRLDRGEVARCSSVAFLFSLVITAIIAALAWPLALAYGLPDLAPLLLIIAGSYLFLPLAVVPLALMARAMRFQYHFAVNVGGAAAHACVALTLAWMGLSSFALAWATLAAGLAKGAIAQALEPSRIFPLRLDGLRPVLGFGGKASALYLTGALGSRTPDLVVGKLVTLTAVGLFSRATSLAEQVRVLIAGAIGSVFYPAFARIRDAGQPLGPAYLRVCAGYTAVVWPGMAGLALAAWPVVMTLYGEDWIGTAPLLSMIALQAALLSALPLVSELPILLGRMNRLLVLNICETLVSIGLLVGGSLLAGAWGAAASRMVYALAFMAIYLRFMHRIVGFPMRSWCTILAKSGAATLAALAPLALTYLLWAGPREIGTITLMLAVIAGVACWLAALFAMRHPALGDLLRMAAPVLARIPVARRMVPVP</sequence>
<feature type="transmembrane region" description="Helical" evidence="7">
    <location>
        <begin position="407"/>
        <end position="432"/>
    </location>
</feature>
<keyword evidence="4 7" id="KW-0812">Transmembrane</keyword>
<organism evidence="8 9">
    <name type="scientific">Aurantiacibacter spongiae</name>
    <dbReference type="NCBI Taxonomy" id="2488860"/>
    <lineage>
        <taxon>Bacteria</taxon>
        <taxon>Pseudomonadati</taxon>
        <taxon>Pseudomonadota</taxon>
        <taxon>Alphaproteobacteria</taxon>
        <taxon>Sphingomonadales</taxon>
        <taxon>Erythrobacteraceae</taxon>
        <taxon>Aurantiacibacter</taxon>
    </lineage>
</organism>
<keyword evidence="6 7" id="KW-0472">Membrane</keyword>
<evidence type="ECO:0000256" key="6">
    <source>
        <dbReference type="ARBA" id="ARBA00023136"/>
    </source>
</evidence>
<name>A0A3N5CTY8_9SPHN</name>
<evidence type="ECO:0000256" key="2">
    <source>
        <dbReference type="ARBA" id="ARBA00007430"/>
    </source>
</evidence>
<protein>
    <submittedName>
        <fullName evidence="8">Polysaccharide biosynthesis protein</fullName>
    </submittedName>
</protein>
<feature type="transmembrane region" description="Helical" evidence="7">
    <location>
        <begin position="80"/>
        <end position="105"/>
    </location>
</feature>
<feature type="transmembrane region" description="Helical" evidence="7">
    <location>
        <begin position="438"/>
        <end position="461"/>
    </location>
</feature>
<feature type="transmembrane region" description="Helical" evidence="7">
    <location>
        <begin position="279"/>
        <end position="306"/>
    </location>
</feature>
<evidence type="ECO:0000313" key="9">
    <source>
        <dbReference type="Proteomes" id="UP000275232"/>
    </source>
</evidence>
<dbReference type="OrthoDB" id="7356923at2"/>
<dbReference type="EMBL" id="RPFZ01000001">
    <property type="protein sequence ID" value="RPF72684.1"/>
    <property type="molecule type" value="Genomic_DNA"/>
</dbReference>
<dbReference type="GO" id="GO:0005886">
    <property type="term" value="C:plasma membrane"/>
    <property type="evidence" value="ECO:0007669"/>
    <property type="project" value="UniProtKB-SubCell"/>
</dbReference>
<evidence type="ECO:0000256" key="4">
    <source>
        <dbReference type="ARBA" id="ARBA00022692"/>
    </source>
</evidence>
<comment type="subcellular location">
    <subcellularLocation>
        <location evidence="1">Cell membrane</location>
        <topology evidence="1">Multi-pass membrane protein</topology>
    </subcellularLocation>
</comment>